<proteinExistence type="predicted"/>
<accession>A0AAV3QEA4</accession>
<dbReference type="AlphaFoldDB" id="A0AAV3QEA4"/>
<organism evidence="1 2">
    <name type="scientific">Lithospermum erythrorhizon</name>
    <name type="common">Purple gromwell</name>
    <name type="synonym">Lithospermum officinale var. erythrorhizon</name>
    <dbReference type="NCBI Taxonomy" id="34254"/>
    <lineage>
        <taxon>Eukaryota</taxon>
        <taxon>Viridiplantae</taxon>
        <taxon>Streptophyta</taxon>
        <taxon>Embryophyta</taxon>
        <taxon>Tracheophyta</taxon>
        <taxon>Spermatophyta</taxon>
        <taxon>Magnoliopsida</taxon>
        <taxon>eudicotyledons</taxon>
        <taxon>Gunneridae</taxon>
        <taxon>Pentapetalae</taxon>
        <taxon>asterids</taxon>
        <taxon>lamiids</taxon>
        <taxon>Boraginales</taxon>
        <taxon>Boraginaceae</taxon>
        <taxon>Boraginoideae</taxon>
        <taxon>Lithospermeae</taxon>
        <taxon>Lithospermum</taxon>
    </lineage>
</organism>
<gene>
    <name evidence="1" type="ORF">LIER_17845</name>
</gene>
<dbReference type="Proteomes" id="UP001454036">
    <property type="component" value="Unassembled WGS sequence"/>
</dbReference>
<evidence type="ECO:0000313" key="2">
    <source>
        <dbReference type="Proteomes" id="UP001454036"/>
    </source>
</evidence>
<evidence type="ECO:0000313" key="1">
    <source>
        <dbReference type="EMBL" id="GAA0161561.1"/>
    </source>
</evidence>
<sequence>MISVIIVISLDTGSQSATPSYVANGTVKNKKNDNNVALVDQESDLIVKTIGGSYFVTFIEQNLTTFKVR</sequence>
<keyword evidence="2" id="KW-1185">Reference proteome</keyword>
<reference evidence="1 2" key="1">
    <citation type="submission" date="2024-01" db="EMBL/GenBank/DDBJ databases">
        <title>The complete chloroplast genome sequence of Lithospermum erythrorhizon: insights into the phylogenetic relationship among Boraginaceae species and the maternal lineages of purple gromwells.</title>
        <authorList>
            <person name="Okada T."/>
            <person name="Watanabe K."/>
        </authorList>
    </citation>
    <scope>NUCLEOTIDE SEQUENCE [LARGE SCALE GENOMIC DNA]</scope>
</reference>
<protein>
    <submittedName>
        <fullName evidence="1">Uncharacterized protein</fullName>
    </submittedName>
</protein>
<name>A0AAV3QEA4_LITER</name>
<comment type="caution">
    <text evidence="1">The sequence shown here is derived from an EMBL/GenBank/DDBJ whole genome shotgun (WGS) entry which is preliminary data.</text>
</comment>
<dbReference type="EMBL" id="BAABME010004211">
    <property type="protein sequence ID" value="GAA0161561.1"/>
    <property type="molecule type" value="Genomic_DNA"/>
</dbReference>